<dbReference type="Proteomes" id="UP000346198">
    <property type="component" value="Unassembled WGS sequence"/>
</dbReference>
<dbReference type="EMBL" id="CAAHFH010000001">
    <property type="protein sequence ID" value="VGO19002.1"/>
    <property type="molecule type" value="Genomic_DNA"/>
</dbReference>
<name>A0A6C2UFL2_9BACT</name>
<evidence type="ECO:0000313" key="1">
    <source>
        <dbReference type="EMBL" id="VGO19002.1"/>
    </source>
</evidence>
<proteinExistence type="predicted"/>
<accession>A0A6C2UFL2</accession>
<keyword evidence="2" id="KW-1185">Reference proteome</keyword>
<organism evidence="1 2">
    <name type="scientific">Pontiella sulfatireligans</name>
    <dbReference type="NCBI Taxonomy" id="2750658"/>
    <lineage>
        <taxon>Bacteria</taxon>
        <taxon>Pseudomonadati</taxon>
        <taxon>Kiritimatiellota</taxon>
        <taxon>Kiritimatiellia</taxon>
        <taxon>Kiritimatiellales</taxon>
        <taxon>Pontiellaceae</taxon>
        <taxon>Pontiella</taxon>
    </lineage>
</organism>
<dbReference type="SUPFAM" id="SSF51445">
    <property type="entry name" value="(Trans)glycosidases"/>
    <property type="match status" value="1"/>
</dbReference>
<gene>
    <name evidence="1" type="ORF">SCARR_01056</name>
</gene>
<sequence length="574" mass="66236">MGRRFDMVKMTQMQKMLSVDATFPMAMTVRDGVLRYEDGTEVVLWGSNFQPNLYWEYKFRMEHLGLPMTLETMQTMCDDGFKDLAIMGCDLIRCHLTPADFTDADGNLVDTLWLDMLGYMVAKARENNVYVYITFMNQMEYVFLEDSFVPKYTCEQWIFNPDCVAKTQNMIQQLVNWTNPYNGLKLKDDKAIAVWGLINEPEYSTFTQMREHPEQKALFCAWTEKEGAAFNDIHYARYRYGVVKTYIDSMHNLLRAEGAQQPVVWNCNWPRMIDGRRDVFTAIADSKADAVAFCLYPGQDDVGDPFMEHAADMSDKNYLPFLKYCFEDYYHLGWVRDPQFAGKAKLVYEFETMYNEKSSYLHPAMAKLFRALGVQMAAMWTHCFNIYSAHMGCSHNLNLKTTPKKAVGYIIAGQVFHHLPRGFEYKTLSDVHDVFGAFALSYEHDFSVASTPDLFIHSGDVSWCPVEVPTMPARIIGYGSSPLVSYKGQGLYIIDIEARTIRIDLYPHARFLREAWQWHADGRLVTELDEETAVPFELRIPGFEPIVFKKPPGTYTFRLVVDHQSSWVADHVSS</sequence>
<evidence type="ECO:0000313" key="2">
    <source>
        <dbReference type="Proteomes" id="UP000346198"/>
    </source>
</evidence>
<evidence type="ECO:0008006" key="3">
    <source>
        <dbReference type="Google" id="ProtNLM"/>
    </source>
</evidence>
<dbReference type="AlphaFoldDB" id="A0A6C2UFL2"/>
<protein>
    <recommendedName>
        <fullName evidence="3">Glycoside hydrolase family 5 domain-containing protein</fullName>
    </recommendedName>
</protein>
<dbReference type="InterPro" id="IPR017853">
    <property type="entry name" value="GH"/>
</dbReference>
<dbReference type="Gene3D" id="3.20.20.80">
    <property type="entry name" value="Glycosidases"/>
    <property type="match status" value="1"/>
</dbReference>
<reference evidence="1 2" key="1">
    <citation type="submission" date="2019-04" db="EMBL/GenBank/DDBJ databases">
        <authorList>
            <person name="Van Vliet M D."/>
        </authorList>
    </citation>
    <scope>NUCLEOTIDE SEQUENCE [LARGE SCALE GENOMIC DNA]</scope>
    <source>
        <strain evidence="1 2">F21</strain>
    </source>
</reference>